<dbReference type="OrthoDB" id="1366051at2"/>
<evidence type="ECO:0000313" key="2">
    <source>
        <dbReference type="Proteomes" id="UP000251889"/>
    </source>
</evidence>
<dbReference type="Pfam" id="PF14109">
    <property type="entry name" value="GldH_lipo"/>
    <property type="match status" value="1"/>
</dbReference>
<evidence type="ECO:0000313" key="1">
    <source>
        <dbReference type="EMBL" id="RAW02343.1"/>
    </source>
</evidence>
<dbReference type="InterPro" id="IPR020018">
    <property type="entry name" value="Motility-assoc_lipoprot_GldH"/>
</dbReference>
<dbReference type="PROSITE" id="PS51257">
    <property type="entry name" value="PROKAR_LIPOPROTEIN"/>
    <property type="match status" value="1"/>
</dbReference>
<evidence type="ECO:0008006" key="3">
    <source>
        <dbReference type="Google" id="ProtNLM"/>
    </source>
</evidence>
<organism evidence="1 2">
    <name type="scientific">Pseudochryseolinea flava</name>
    <dbReference type="NCBI Taxonomy" id="2059302"/>
    <lineage>
        <taxon>Bacteria</taxon>
        <taxon>Pseudomonadati</taxon>
        <taxon>Bacteroidota</taxon>
        <taxon>Cytophagia</taxon>
        <taxon>Cytophagales</taxon>
        <taxon>Fulvivirgaceae</taxon>
        <taxon>Pseudochryseolinea</taxon>
    </lineage>
</organism>
<name>A0A364Y5V8_9BACT</name>
<gene>
    <name evidence="1" type="ORF">DQQ10_07365</name>
</gene>
<dbReference type="EMBL" id="QMFY01000002">
    <property type="protein sequence ID" value="RAW02343.1"/>
    <property type="molecule type" value="Genomic_DNA"/>
</dbReference>
<proteinExistence type="predicted"/>
<reference evidence="1 2" key="1">
    <citation type="submission" date="2018-06" db="EMBL/GenBank/DDBJ databases">
        <title>Chryseolinea flavus sp. nov., a member of the phylum Bacteroidetes isolated from soil.</title>
        <authorList>
            <person name="Li Y."/>
            <person name="Wang J."/>
        </authorList>
    </citation>
    <scope>NUCLEOTIDE SEQUENCE [LARGE SCALE GENOMIC DNA]</scope>
    <source>
        <strain evidence="1 2">SDU1-6</strain>
    </source>
</reference>
<keyword evidence="2" id="KW-1185">Reference proteome</keyword>
<protein>
    <recommendedName>
        <fullName evidence="3">Gliding motility lipoprotein GldH</fullName>
    </recommendedName>
</protein>
<dbReference type="AlphaFoldDB" id="A0A364Y5V8"/>
<dbReference type="Proteomes" id="UP000251889">
    <property type="component" value="Unassembled WGS sequence"/>
</dbReference>
<dbReference type="RefSeq" id="WP_112746165.1">
    <property type="nucleotide sequence ID" value="NZ_QMFY01000002.1"/>
</dbReference>
<comment type="caution">
    <text evidence="1">The sequence shown here is derived from an EMBL/GenBank/DDBJ whole genome shotgun (WGS) entry which is preliminary data.</text>
</comment>
<sequence>MKDYLSKLLIMTRIKQMWLGFLMLIMFGCHTYKKYEKNTFADRVWERDEVVMFKPTIDDGSKKYKVSFALRHLYGLRLDGINIQVAITSPKGEEFTKHYRVDIMDGNGEYKSNCAGDLCDLEIVIEEQMKFTQGEYIVTVSHTQYGEIPGIMEVGFVIDAAE</sequence>
<accession>A0A364Y5V8</accession>